<evidence type="ECO:0000313" key="2">
    <source>
        <dbReference type="Proteomes" id="UP000621799"/>
    </source>
</evidence>
<organism evidence="1 2">
    <name type="scientific">Zarconia navalis LEGE 11467</name>
    <dbReference type="NCBI Taxonomy" id="1828826"/>
    <lineage>
        <taxon>Bacteria</taxon>
        <taxon>Bacillati</taxon>
        <taxon>Cyanobacteriota</taxon>
        <taxon>Cyanophyceae</taxon>
        <taxon>Oscillatoriophycideae</taxon>
        <taxon>Oscillatoriales</taxon>
        <taxon>Oscillatoriales incertae sedis</taxon>
        <taxon>Zarconia</taxon>
        <taxon>Zarconia navalis</taxon>
    </lineage>
</organism>
<dbReference type="EMBL" id="JADEXN010000013">
    <property type="protein sequence ID" value="MBE9039493.1"/>
    <property type="molecule type" value="Genomic_DNA"/>
</dbReference>
<gene>
    <name evidence="1" type="ORF">IQ235_01620</name>
</gene>
<keyword evidence="2" id="KW-1185">Reference proteome</keyword>
<sequence length="129" mass="14210">MLKFTYTETDVQLERLKTSPEELVAQRVTLAMRVGRGICVEPTQASFLLPNQVSGLLELEAAICREPHQEVSLCVADADFMEVSLRGTWIAENAQTGEGVFVSAVSPGCEMLLLQLWHAARSDASCLRE</sequence>
<proteinExistence type="predicted"/>
<dbReference type="Proteomes" id="UP000621799">
    <property type="component" value="Unassembled WGS sequence"/>
</dbReference>
<name>A0A928VWK7_9CYAN</name>
<dbReference type="InterPro" id="IPR054664">
    <property type="entry name" value="Alr0857-like"/>
</dbReference>
<dbReference type="AlphaFoldDB" id="A0A928VWK7"/>
<comment type="caution">
    <text evidence="1">The sequence shown here is derived from an EMBL/GenBank/DDBJ whole genome shotgun (WGS) entry which is preliminary data.</text>
</comment>
<reference evidence="1" key="1">
    <citation type="submission" date="2020-10" db="EMBL/GenBank/DDBJ databases">
        <authorList>
            <person name="Castelo-Branco R."/>
            <person name="Eusebio N."/>
            <person name="Adriana R."/>
            <person name="Vieira A."/>
            <person name="Brugerolle De Fraissinette N."/>
            <person name="Rezende De Castro R."/>
            <person name="Schneider M.P."/>
            <person name="Vasconcelos V."/>
            <person name="Leao P.N."/>
        </authorList>
    </citation>
    <scope>NUCLEOTIDE SEQUENCE</scope>
    <source>
        <strain evidence="1">LEGE 11467</strain>
    </source>
</reference>
<evidence type="ECO:0000313" key="1">
    <source>
        <dbReference type="EMBL" id="MBE9039493.1"/>
    </source>
</evidence>
<accession>A0A928VWK7</accession>
<dbReference type="NCBIfam" id="NF045647">
    <property type="entry name" value="alr0857_fam"/>
    <property type="match status" value="1"/>
</dbReference>
<protein>
    <submittedName>
        <fullName evidence="1">Uncharacterized protein</fullName>
    </submittedName>
</protein>